<dbReference type="PANTHER" id="PTHR45528">
    <property type="entry name" value="SENSOR HISTIDINE KINASE CPXA"/>
    <property type="match status" value="1"/>
</dbReference>
<evidence type="ECO:0000256" key="10">
    <source>
        <dbReference type="SAM" id="Phobius"/>
    </source>
</evidence>
<feature type="domain" description="Histidine kinase" evidence="11">
    <location>
        <begin position="213"/>
        <end position="400"/>
    </location>
</feature>
<evidence type="ECO:0000256" key="9">
    <source>
        <dbReference type="ARBA" id="ARBA00023136"/>
    </source>
</evidence>
<dbReference type="GO" id="GO:0016020">
    <property type="term" value="C:membrane"/>
    <property type="evidence" value="ECO:0007669"/>
    <property type="project" value="UniProtKB-SubCell"/>
</dbReference>
<name>A0A1W1C9T2_9ZZZZ</name>
<keyword evidence="4" id="KW-0597">Phosphoprotein</keyword>
<dbReference type="AlphaFoldDB" id="A0A1W1C9T2"/>
<evidence type="ECO:0000256" key="4">
    <source>
        <dbReference type="ARBA" id="ARBA00022553"/>
    </source>
</evidence>
<dbReference type="SMART" id="SM00388">
    <property type="entry name" value="HisKA"/>
    <property type="match status" value="1"/>
</dbReference>
<dbReference type="InterPro" id="IPR003594">
    <property type="entry name" value="HATPase_dom"/>
</dbReference>
<dbReference type="Gene3D" id="3.30.565.10">
    <property type="entry name" value="Histidine kinase-like ATPase, C-terminal domain"/>
    <property type="match status" value="1"/>
</dbReference>
<protein>
    <recommendedName>
        <fullName evidence="3">histidine kinase</fullName>
        <ecNumber evidence="3">2.7.13.3</ecNumber>
    </recommendedName>
</protein>
<evidence type="ECO:0000313" key="13">
    <source>
        <dbReference type="EMBL" id="SFV62620.1"/>
    </source>
</evidence>
<dbReference type="EC" id="2.7.13.3" evidence="3"/>
<accession>A0A1W1C9T2</accession>
<dbReference type="InterPro" id="IPR050398">
    <property type="entry name" value="HssS/ArlS-like"/>
</dbReference>
<dbReference type="CDD" id="cd06225">
    <property type="entry name" value="HAMP"/>
    <property type="match status" value="1"/>
</dbReference>
<dbReference type="InterPro" id="IPR005467">
    <property type="entry name" value="His_kinase_dom"/>
</dbReference>
<dbReference type="CDD" id="cd00082">
    <property type="entry name" value="HisKA"/>
    <property type="match status" value="1"/>
</dbReference>
<evidence type="ECO:0000259" key="12">
    <source>
        <dbReference type="PROSITE" id="PS50885"/>
    </source>
</evidence>
<feature type="domain" description="HAMP" evidence="12">
    <location>
        <begin position="153"/>
        <end position="205"/>
    </location>
</feature>
<dbReference type="PROSITE" id="PS50109">
    <property type="entry name" value="HIS_KIN"/>
    <property type="match status" value="1"/>
</dbReference>
<evidence type="ECO:0000259" key="11">
    <source>
        <dbReference type="PROSITE" id="PS50109"/>
    </source>
</evidence>
<evidence type="ECO:0000256" key="2">
    <source>
        <dbReference type="ARBA" id="ARBA00004141"/>
    </source>
</evidence>
<proteinExistence type="predicted"/>
<evidence type="ECO:0000256" key="3">
    <source>
        <dbReference type="ARBA" id="ARBA00012438"/>
    </source>
</evidence>
<evidence type="ECO:0000256" key="6">
    <source>
        <dbReference type="ARBA" id="ARBA00022692"/>
    </source>
</evidence>
<feature type="transmembrane region" description="Helical" evidence="10">
    <location>
        <begin position="12"/>
        <end position="31"/>
    </location>
</feature>
<evidence type="ECO:0000256" key="7">
    <source>
        <dbReference type="ARBA" id="ARBA00022777"/>
    </source>
</evidence>
<comment type="subcellular location">
    <subcellularLocation>
        <location evidence="2">Membrane</location>
        <topology evidence="2">Multi-pass membrane protein</topology>
    </subcellularLocation>
</comment>
<organism evidence="13">
    <name type="scientific">hydrothermal vent metagenome</name>
    <dbReference type="NCBI Taxonomy" id="652676"/>
    <lineage>
        <taxon>unclassified sequences</taxon>
        <taxon>metagenomes</taxon>
        <taxon>ecological metagenomes</taxon>
    </lineage>
</organism>
<keyword evidence="5" id="KW-0808">Transferase</keyword>
<dbReference type="InterPro" id="IPR047994">
    <property type="entry name" value="ArsS-like"/>
</dbReference>
<dbReference type="Gene3D" id="6.10.340.10">
    <property type="match status" value="1"/>
</dbReference>
<dbReference type="SMART" id="SM00304">
    <property type="entry name" value="HAMP"/>
    <property type="match status" value="1"/>
</dbReference>
<sequence length="400" mass="47531">MFNGFTSLRSKIRLIFSLILLLLSFLFIGSIKYDHLKYDENNEMHERLVTHYLYNYYLIYGKIDEAYLESQNFSLITDKAKIVQIEHYFKEKKKKKYKKYAVDTYKLQRIILINNDRFKLFLKNKNKPKFPLKRIIIFSIVFLLILMLYFWVMRSLEPISLLKNKIKTFSEGNLDIHCASDKKDEIAEVANEFDHAVTMIRELLQSRQLFLRAIMHELKTPIGKGRLIAEMLPDEKNKARMHSIFERLNLLIDEFAKIEKITSKNFKLDLKPYKISDLMEASIDLLMLENAKEHIHLQIIEDYQEEVDFELFTLVIKNLLDNAIKYAKDKKVLVQINNHKIAIVNSGEKLEEPLENYFKPFHTSKKGLGLGLYIVKSILDIHQKELRYTYEEDKNIFIIL</sequence>
<keyword evidence="7 13" id="KW-0418">Kinase</keyword>
<dbReference type="NCBIfam" id="NF038389">
    <property type="entry name" value="ArsS_fam_HK"/>
    <property type="match status" value="1"/>
</dbReference>
<dbReference type="SMART" id="SM00387">
    <property type="entry name" value="HATPase_c"/>
    <property type="match status" value="1"/>
</dbReference>
<dbReference type="InterPro" id="IPR003661">
    <property type="entry name" value="HisK_dim/P_dom"/>
</dbReference>
<dbReference type="SUPFAM" id="SSF47384">
    <property type="entry name" value="Homodimeric domain of signal transducing histidine kinase"/>
    <property type="match status" value="1"/>
</dbReference>
<evidence type="ECO:0000256" key="8">
    <source>
        <dbReference type="ARBA" id="ARBA00022989"/>
    </source>
</evidence>
<feature type="transmembrane region" description="Helical" evidence="10">
    <location>
        <begin position="135"/>
        <end position="153"/>
    </location>
</feature>
<evidence type="ECO:0000256" key="5">
    <source>
        <dbReference type="ARBA" id="ARBA00022679"/>
    </source>
</evidence>
<dbReference type="InterPro" id="IPR003660">
    <property type="entry name" value="HAMP_dom"/>
</dbReference>
<keyword evidence="9 10" id="KW-0472">Membrane</keyword>
<dbReference type="SUPFAM" id="SSF55874">
    <property type="entry name" value="ATPase domain of HSP90 chaperone/DNA topoisomerase II/histidine kinase"/>
    <property type="match status" value="1"/>
</dbReference>
<reference evidence="13" key="1">
    <citation type="submission" date="2016-10" db="EMBL/GenBank/DDBJ databases">
        <authorList>
            <person name="de Groot N.N."/>
        </authorList>
    </citation>
    <scope>NUCLEOTIDE SEQUENCE</scope>
</reference>
<dbReference type="InterPro" id="IPR036890">
    <property type="entry name" value="HATPase_C_sf"/>
</dbReference>
<keyword evidence="8 10" id="KW-1133">Transmembrane helix</keyword>
<dbReference type="Pfam" id="PF02518">
    <property type="entry name" value="HATPase_c"/>
    <property type="match status" value="1"/>
</dbReference>
<dbReference type="InterPro" id="IPR036097">
    <property type="entry name" value="HisK_dim/P_sf"/>
</dbReference>
<dbReference type="EMBL" id="FPHI01000023">
    <property type="protein sequence ID" value="SFV62620.1"/>
    <property type="molecule type" value="Genomic_DNA"/>
</dbReference>
<dbReference type="PROSITE" id="PS50885">
    <property type="entry name" value="HAMP"/>
    <property type="match status" value="1"/>
</dbReference>
<comment type="catalytic activity">
    <reaction evidence="1">
        <text>ATP + protein L-histidine = ADP + protein N-phospho-L-histidine.</text>
        <dbReference type="EC" id="2.7.13.3"/>
    </reaction>
</comment>
<gene>
    <name evidence="13" type="ORF">MNB_SV-3-1587</name>
</gene>
<dbReference type="PANTHER" id="PTHR45528:SF12">
    <property type="entry name" value="SENSOR HISTIDINE KINASE ARSS"/>
    <property type="match status" value="1"/>
</dbReference>
<evidence type="ECO:0000256" key="1">
    <source>
        <dbReference type="ARBA" id="ARBA00000085"/>
    </source>
</evidence>
<keyword evidence="6 10" id="KW-0812">Transmembrane</keyword>
<dbReference type="GO" id="GO:0000155">
    <property type="term" value="F:phosphorelay sensor kinase activity"/>
    <property type="evidence" value="ECO:0007669"/>
    <property type="project" value="InterPro"/>
</dbReference>